<dbReference type="Pfam" id="PF00483">
    <property type="entry name" value="NTP_transferase"/>
    <property type="match status" value="1"/>
</dbReference>
<keyword evidence="5" id="KW-0808">Transferase</keyword>
<sequence length="378" mass="42773">MRTNKLCAVLSGIKKFEDLKPLTNKRPLATLPFDCKYRLIDFPLSSIVNASINTIFMIFNEDETQSVFDHLGGGKEWNLDAIQHHYFIHLYQEFLKKKERGEPYYDKLIDYLHKSKSEYTVVMGSKILCNIDLQAVLNVHQNQKNDITVVYKRVPENRIMATDNLLNLSDTGTITGAYLLEDAQERGDAHNLSMEIYMVQTEWLIDLLEKGQMEGSSADLHVIIQSQIQKIKSSAYEYTGYLGNIFDIDSYYQVSMDMLEVNKFNSLLYSNKKIYTKLKNEVPTYYSENSQVKNSHFATGCFIEGNVKNSLLSRKTIIKSGAEVADSIVLPNVSIEENATVKYAILDKNVIVESGAEVIGTPDNIKVVAKGAVVSKEG</sequence>
<dbReference type="SUPFAM" id="SSF51161">
    <property type="entry name" value="Trimeric LpxA-like enzymes"/>
    <property type="match status" value="1"/>
</dbReference>
<dbReference type="RefSeq" id="WP_126806225.1">
    <property type="nucleotide sequence ID" value="NZ_NGKA01000001.1"/>
</dbReference>
<keyword evidence="6" id="KW-1185">Reference proteome</keyword>
<evidence type="ECO:0000256" key="2">
    <source>
        <dbReference type="ARBA" id="ARBA00023056"/>
    </source>
</evidence>
<dbReference type="PANTHER" id="PTHR43523">
    <property type="entry name" value="GLUCOSE-1-PHOSPHATE ADENYLYLTRANSFERASE-RELATED"/>
    <property type="match status" value="1"/>
</dbReference>
<evidence type="ECO:0000256" key="1">
    <source>
        <dbReference type="ARBA" id="ARBA00010443"/>
    </source>
</evidence>
<dbReference type="GO" id="GO:0005978">
    <property type="term" value="P:glycogen biosynthetic process"/>
    <property type="evidence" value="ECO:0007669"/>
    <property type="project" value="UniProtKB-KW"/>
</dbReference>
<evidence type="ECO:0000313" key="6">
    <source>
        <dbReference type="Proteomes" id="UP000287605"/>
    </source>
</evidence>
<dbReference type="EMBL" id="NGKA01000001">
    <property type="protein sequence ID" value="RSU15628.1"/>
    <property type="molecule type" value="Genomic_DNA"/>
</dbReference>
<dbReference type="Gene3D" id="3.90.550.10">
    <property type="entry name" value="Spore Coat Polysaccharide Biosynthesis Protein SpsA, Chain A"/>
    <property type="match status" value="1"/>
</dbReference>
<dbReference type="InterPro" id="IPR011832">
    <property type="entry name" value="GlgDAde_trans"/>
</dbReference>
<protein>
    <submittedName>
        <fullName evidence="5">Glucose-1-phosphate adenylyltransferase subunit GlgD</fullName>
    </submittedName>
</protein>
<dbReference type="PANTHER" id="PTHR43523:SF6">
    <property type="entry name" value="GLYCOGEN BIOSYNTHESIS PROTEIN GLGD"/>
    <property type="match status" value="1"/>
</dbReference>
<evidence type="ECO:0000259" key="3">
    <source>
        <dbReference type="Pfam" id="PF00483"/>
    </source>
</evidence>
<comment type="similarity">
    <text evidence="1">Belongs to the bacterial/plant glucose-1-phosphate adenylyltransferase family.</text>
</comment>
<dbReference type="InterPro" id="IPR056818">
    <property type="entry name" value="GlmU/GlgC-like_hexapep"/>
</dbReference>
<name>A0A430B5P9_9ENTE</name>
<dbReference type="InterPro" id="IPR029044">
    <property type="entry name" value="Nucleotide-diphossugar_trans"/>
</dbReference>
<dbReference type="InterPro" id="IPR011004">
    <property type="entry name" value="Trimer_LpxA-like_sf"/>
</dbReference>
<dbReference type="NCBIfam" id="TIGR02092">
    <property type="entry name" value="glgD"/>
    <property type="match status" value="1"/>
</dbReference>
<feature type="domain" description="Nucleotidyl transferase" evidence="3">
    <location>
        <begin position="19"/>
        <end position="157"/>
    </location>
</feature>
<keyword evidence="2" id="KW-0320">Glycogen biosynthesis</keyword>
<dbReference type="Pfam" id="PF24894">
    <property type="entry name" value="Hexapep_GlmU"/>
    <property type="match status" value="1"/>
</dbReference>
<comment type="caution">
    <text evidence="5">The sequence shown here is derived from an EMBL/GenBank/DDBJ whole genome shotgun (WGS) entry which is preliminary data.</text>
</comment>
<accession>A0A430B5P9</accession>
<dbReference type="AlphaFoldDB" id="A0A430B5P9"/>
<gene>
    <name evidence="5" type="ORF">CBF29_00705</name>
</gene>
<dbReference type="InterPro" id="IPR005835">
    <property type="entry name" value="NTP_transferase_dom"/>
</dbReference>
<dbReference type="OrthoDB" id="9801810at2"/>
<dbReference type="CDD" id="cd02508">
    <property type="entry name" value="ADP_Glucose_PP"/>
    <property type="match status" value="1"/>
</dbReference>
<dbReference type="CDD" id="cd04651">
    <property type="entry name" value="LbH_G1P_AT_C"/>
    <property type="match status" value="1"/>
</dbReference>
<dbReference type="GO" id="GO:0008878">
    <property type="term" value="F:glucose-1-phosphate adenylyltransferase activity"/>
    <property type="evidence" value="ECO:0007669"/>
    <property type="project" value="InterPro"/>
</dbReference>
<proteinExistence type="inferred from homology"/>
<keyword evidence="5" id="KW-0548">Nucleotidyltransferase</keyword>
<dbReference type="SUPFAM" id="SSF53448">
    <property type="entry name" value="Nucleotide-diphospho-sugar transferases"/>
    <property type="match status" value="1"/>
</dbReference>
<organism evidence="5 6">
    <name type="scientific">Vagococcus elongatus</name>
    <dbReference type="NCBI Taxonomy" id="180344"/>
    <lineage>
        <taxon>Bacteria</taxon>
        <taxon>Bacillati</taxon>
        <taxon>Bacillota</taxon>
        <taxon>Bacilli</taxon>
        <taxon>Lactobacillales</taxon>
        <taxon>Enterococcaceae</taxon>
        <taxon>Vagococcus</taxon>
    </lineage>
</organism>
<feature type="domain" description="Glucose-1-phosphate adenylyltransferase/Bifunctional protein GlmU-like C-terminal hexapeptide" evidence="4">
    <location>
        <begin position="288"/>
        <end position="358"/>
    </location>
</feature>
<reference evidence="5 6" key="1">
    <citation type="submission" date="2017-05" db="EMBL/GenBank/DDBJ databases">
        <title>Vagococcus spp. assemblies.</title>
        <authorList>
            <person name="Gulvik C.A."/>
        </authorList>
    </citation>
    <scope>NUCLEOTIDE SEQUENCE [LARGE SCALE GENOMIC DNA]</scope>
    <source>
        <strain evidence="5 6">CCUG 51432</strain>
    </source>
</reference>
<dbReference type="Gene3D" id="2.160.10.10">
    <property type="entry name" value="Hexapeptide repeat proteins"/>
    <property type="match status" value="1"/>
</dbReference>
<dbReference type="Proteomes" id="UP000287605">
    <property type="component" value="Unassembled WGS sequence"/>
</dbReference>
<dbReference type="InterPro" id="IPR011831">
    <property type="entry name" value="ADP-Glc_PPase"/>
</dbReference>
<evidence type="ECO:0000313" key="5">
    <source>
        <dbReference type="EMBL" id="RSU15628.1"/>
    </source>
</evidence>
<evidence type="ECO:0000259" key="4">
    <source>
        <dbReference type="Pfam" id="PF24894"/>
    </source>
</evidence>